<dbReference type="Proteomes" id="UP001412239">
    <property type="component" value="Unassembled WGS sequence"/>
</dbReference>
<name>A0A292Q945_9PEZI</name>
<sequence>MTRKIIYGASLAAFVAVSILTLISVVIPRWASYVEVTKTGPITYNYGLHKRCSSVTGSCERFPTYADCHGHDRYFCSMWRSIAFLMSLALVLEGAIITAFVAILMGGRVKRENGWKVLVGLVLICAMTQCGAMTLVAYLYDYDDRFFVGWKLDLSWVMTTVSWSVMLVIAGFVSIAGWVMPPEGGYELLK</sequence>
<evidence type="ECO:0000313" key="3">
    <source>
        <dbReference type="Proteomes" id="UP001412239"/>
    </source>
</evidence>
<protein>
    <submittedName>
        <fullName evidence="2">Uncharacterized protein</fullName>
    </submittedName>
</protein>
<keyword evidence="1" id="KW-0472">Membrane</keyword>
<reference evidence="2" key="1">
    <citation type="submission" date="2015-10" db="EMBL/GenBank/DDBJ databases">
        <authorList>
            <person name="Regsiter A."/>
            <person name="william w."/>
        </authorList>
    </citation>
    <scope>NUCLEOTIDE SEQUENCE</scope>
    <source>
        <strain evidence="2">Montdore</strain>
    </source>
</reference>
<keyword evidence="1" id="KW-0812">Transmembrane</keyword>
<feature type="transmembrane region" description="Helical" evidence="1">
    <location>
        <begin position="117"/>
        <end position="140"/>
    </location>
</feature>
<keyword evidence="3" id="KW-1185">Reference proteome</keyword>
<keyword evidence="1" id="KW-1133">Transmembrane helix</keyword>
<evidence type="ECO:0000256" key="1">
    <source>
        <dbReference type="SAM" id="Phobius"/>
    </source>
</evidence>
<dbReference type="EMBL" id="LN890948">
    <property type="protein sequence ID" value="CUS15263.1"/>
    <property type="molecule type" value="Genomic_DNA"/>
</dbReference>
<accession>A0A292Q945</accession>
<feature type="transmembrane region" description="Helical" evidence="1">
    <location>
        <begin position="5"/>
        <end position="27"/>
    </location>
</feature>
<organism evidence="2 3">
    <name type="scientific">Tuber aestivum</name>
    <name type="common">summer truffle</name>
    <dbReference type="NCBI Taxonomy" id="59557"/>
    <lineage>
        <taxon>Eukaryota</taxon>
        <taxon>Fungi</taxon>
        <taxon>Dikarya</taxon>
        <taxon>Ascomycota</taxon>
        <taxon>Pezizomycotina</taxon>
        <taxon>Pezizomycetes</taxon>
        <taxon>Pezizales</taxon>
        <taxon>Tuberaceae</taxon>
        <taxon>Tuber</taxon>
    </lineage>
</organism>
<dbReference type="AlphaFoldDB" id="A0A292Q945"/>
<dbReference type="Gene3D" id="1.20.140.150">
    <property type="match status" value="1"/>
</dbReference>
<gene>
    <name evidence="2" type="ORF">GSTUAT00000520001</name>
</gene>
<evidence type="ECO:0000313" key="2">
    <source>
        <dbReference type="EMBL" id="CUS15263.1"/>
    </source>
</evidence>
<proteinExistence type="predicted"/>
<feature type="transmembrane region" description="Helical" evidence="1">
    <location>
        <begin position="82"/>
        <end position="105"/>
    </location>
</feature>
<feature type="transmembrane region" description="Helical" evidence="1">
    <location>
        <begin position="160"/>
        <end position="180"/>
    </location>
</feature>